<evidence type="ECO:0000256" key="1">
    <source>
        <dbReference type="ARBA" id="ARBA00004519"/>
    </source>
</evidence>
<evidence type="ECO:0000259" key="6">
    <source>
        <dbReference type="Pfam" id="PF25876"/>
    </source>
</evidence>
<dbReference type="InterPro" id="IPR058627">
    <property type="entry name" value="MdtA-like_C"/>
</dbReference>
<feature type="coiled-coil region" evidence="5">
    <location>
        <begin position="111"/>
        <end position="169"/>
    </location>
</feature>
<reference evidence="10" key="1">
    <citation type="submission" date="2023-01" db="EMBL/GenBank/DDBJ databases">
        <title>Whole-genome sequence of Pseudomonas putida NBRC 14671.</title>
        <authorList>
            <person name="Morohoshi T."/>
            <person name="Someya N."/>
        </authorList>
    </citation>
    <scope>NUCLEOTIDE SEQUENCE</scope>
    <source>
        <strain evidence="10">NBRC 14671</strain>
    </source>
</reference>
<protein>
    <submittedName>
        <fullName evidence="10">Secretion protein HlyD</fullName>
    </submittedName>
</protein>
<dbReference type="InterPro" id="IPR058624">
    <property type="entry name" value="MdtA-like_HH"/>
</dbReference>
<proteinExistence type="inferred from homology"/>
<evidence type="ECO:0000256" key="5">
    <source>
        <dbReference type="SAM" id="Coils"/>
    </source>
</evidence>
<dbReference type="InterPro" id="IPR058626">
    <property type="entry name" value="MdtA-like_b-barrel"/>
</dbReference>
<evidence type="ECO:0000259" key="9">
    <source>
        <dbReference type="Pfam" id="PF25967"/>
    </source>
</evidence>
<gene>
    <name evidence="10" type="ORF">PPUN14671_19200</name>
</gene>
<dbReference type="Gene3D" id="1.10.287.470">
    <property type="entry name" value="Helix hairpin bin"/>
    <property type="match status" value="1"/>
</dbReference>
<dbReference type="Pfam" id="PF25944">
    <property type="entry name" value="Beta-barrel_RND"/>
    <property type="match status" value="1"/>
</dbReference>
<dbReference type="InterPro" id="IPR006143">
    <property type="entry name" value="RND_pump_MFP"/>
</dbReference>
<feature type="domain" description="Multidrug resistance protein MdtA-like alpha-helical hairpin" evidence="6">
    <location>
        <begin position="110"/>
        <end position="180"/>
    </location>
</feature>
<dbReference type="Pfam" id="PF25876">
    <property type="entry name" value="HH_MFP_RND"/>
    <property type="match status" value="1"/>
</dbReference>
<dbReference type="NCBIfam" id="TIGR01730">
    <property type="entry name" value="RND_mfp"/>
    <property type="match status" value="1"/>
</dbReference>
<dbReference type="InterPro" id="IPR058625">
    <property type="entry name" value="MdtA-like_BSH"/>
</dbReference>
<comment type="subcellular location">
    <subcellularLocation>
        <location evidence="1">Cell inner membrane</location>
        <topology evidence="1">Lipid-anchor</topology>
    </subcellularLocation>
</comment>
<evidence type="ECO:0000259" key="7">
    <source>
        <dbReference type="Pfam" id="PF25917"/>
    </source>
</evidence>
<dbReference type="GO" id="GO:0046677">
    <property type="term" value="P:response to antibiotic"/>
    <property type="evidence" value="ECO:0007669"/>
    <property type="project" value="TreeGrafter"/>
</dbReference>
<organism evidence="10 11">
    <name type="scientific">Pseudomonas putida</name>
    <name type="common">Arthrobacter siderocapsulatus</name>
    <dbReference type="NCBI Taxonomy" id="303"/>
    <lineage>
        <taxon>Bacteria</taxon>
        <taxon>Pseudomonadati</taxon>
        <taxon>Pseudomonadota</taxon>
        <taxon>Gammaproteobacteria</taxon>
        <taxon>Pseudomonadales</taxon>
        <taxon>Pseudomonadaceae</taxon>
        <taxon>Pseudomonas</taxon>
    </lineage>
</organism>
<keyword evidence="3" id="KW-0813">Transport</keyword>
<dbReference type="AlphaFoldDB" id="A0AA37VSK7"/>
<dbReference type="Gene3D" id="2.40.30.170">
    <property type="match status" value="1"/>
</dbReference>
<dbReference type="PANTHER" id="PTHR30158:SF3">
    <property type="entry name" value="MULTIDRUG EFFLUX PUMP SUBUNIT ACRA-RELATED"/>
    <property type="match status" value="1"/>
</dbReference>
<dbReference type="GO" id="GO:0005886">
    <property type="term" value="C:plasma membrane"/>
    <property type="evidence" value="ECO:0007669"/>
    <property type="project" value="UniProtKB-SubCell"/>
</dbReference>
<dbReference type="FunFam" id="2.40.420.20:FF:000001">
    <property type="entry name" value="Efflux RND transporter periplasmic adaptor subunit"/>
    <property type="match status" value="1"/>
</dbReference>
<dbReference type="Pfam" id="PF25967">
    <property type="entry name" value="RND-MFP_C"/>
    <property type="match status" value="1"/>
</dbReference>
<name>A0AA37VSK7_PSEPU</name>
<dbReference type="RefSeq" id="WP_284355584.1">
    <property type="nucleotide sequence ID" value="NZ_BSKF01000009.1"/>
</dbReference>
<evidence type="ECO:0000256" key="2">
    <source>
        <dbReference type="ARBA" id="ARBA00009477"/>
    </source>
</evidence>
<dbReference type="SUPFAM" id="SSF111369">
    <property type="entry name" value="HlyD-like secretion proteins"/>
    <property type="match status" value="1"/>
</dbReference>
<dbReference type="Gene3D" id="2.40.420.20">
    <property type="match status" value="1"/>
</dbReference>
<sequence>MPTLFHSLMFARSPLARALLLGAGLLVIGGCREAETAAAAPPVQEVAVYEVTTDAQTLTTTLPGRASAHLIAEIRPQVGGIIQKRLFSEGDTVKAGQALYQIDPQPYQATLAQADATVSSARATLKAAELKAKRDAQLVKIDAISAEDNESAQAALLEARASLQSAQAAQRTARINLDYTRINAPIDGRTATSSVTPGALVTAEQTTALTTVQQLDPIYVDFTQPSSTLLRLKRELAEGKLATSTQQDATRISLELEDGSTYAHAGTLTFNGVSVDESTGSVTFRAVVPNPDGLLMPGMYLKATVQEGVQENAILVPQQGVSRDERGDATALVVVDGKVQQRELTLARAVGNRWWVSQGLSAGDQLIVQGLQKVRVGQNVQVQAQDNTLATRNDSKRGE</sequence>
<dbReference type="GO" id="GO:0022857">
    <property type="term" value="F:transmembrane transporter activity"/>
    <property type="evidence" value="ECO:0007669"/>
    <property type="project" value="InterPro"/>
</dbReference>
<evidence type="ECO:0000313" key="11">
    <source>
        <dbReference type="Proteomes" id="UP001161257"/>
    </source>
</evidence>
<dbReference type="Pfam" id="PF25917">
    <property type="entry name" value="BSH_RND"/>
    <property type="match status" value="1"/>
</dbReference>
<dbReference type="Proteomes" id="UP001161257">
    <property type="component" value="Unassembled WGS sequence"/>
</dbReference>
<evidence type="ECO:0000259" key="8">
    <source>
        <dbReference type="Pfam" id="PF25944"/>
    </source>
</evidence>
<dbReference type="EMBL" id="BSKJ01000003">
    <property type="protein sequence ID" value="GLO35087.1"/>
    <property type="molecule type" value="Genomic_DNA"/>
</dbReference>
<dbReference type="PANTHER" id="PTHR30158">
    <property type="entry name" value="ACRA/E-RELATED COMPONENT OF DRUG EFFLUX TRANSPORTER"/>
    <property type="match status" value="1"/>
</dbReference>
<dbReference type="Gene3D" id="2.40.50.100">
    <property type="match status" value="1"/>
</dbReference>
<feature type="domain" description="Multidrug resistance protein MdtA-like beta-barrel" evidence="8">
    <location>
        <begin position="217"/>
        <end position="308"/>
    </location>
</feature>
<feature type="domain" description="Multidrug resistance protein MdtA-like C-terminal permuted SH3" evidence="9">
    <location>
        <begin position="312"/>
        <end position="373"/>
    </location>
</feature>
<comment type="caution">
    <text evidence="10">The sequence shown here is derived from an EMBL/GenBank/DDBJ whole genome shotgun (WGS) entry which is preliminary data.</text>
</comment>
<comment type="similarity">
    <text evidence="2">Belongs to the membrane fusion protein (MFP) (TC 8.A.1) family.</text>
</comment>
<accession>A0AA37VSK7</accession>
<evidence type="ECO:0000313" key="10">
    <source>
        <dbReference type="EMBL" id="GLO35087.1"/>
    </source>
</evidence>
<feature type="domain" description="Multidrug resistance protein MdtA-like barrel-sandwich hybrid" evidence="7">
    <location>
        <begin position="71"/>
        <end position="213"/>
    </location>
</feature>
<keyword evidence="4 5" id="KW-0175">Coiled coil</keyword>
<evidence type="ECO:0000256" key="3">
    <source>
        <dbReference type="ARBA" id="ARBA00022448"/>
    </source>
</evidence>
<evidence type="ECO:0000256" key="4">
    <source>
        <dbReference type="ARBA" id="ARBA00023054"/>
    </source>
</evidence>